<dbReference type="AlphaFoldDB" id="A0AAD6WQT1"/>
<feature type="region of interest" description="Disordered" evidence="1">
    <location>
        <begin position="36"/>
        <end position="62"/>
    </location>
</feature>
<accession>A0AAD6WQT1</accession>
<proteinExistence type="predicted"/>
<feature type="compositionally biased region" description="Basic and acidic residues" evidence="1">
    <location>
        <begin position="51"/>
        <end position="62"/>
    </location>
</feature>
<evidence type="ECO:0000313" key="2">
    <source>
        <dbReference type="EMBL" id="KAJ7020256.1"/>
    </source>
</evidence>
<keyword evidence="3" id="KW-1185">Reference proteome</keyword>
<protein>
    <submittedName>
        <fullName evidence="2">Uncharacterized protein</fullName>
    </submittedName>
</protein>
<reference evidence="2" key="1">
    <citation type="submission" date="2023-03" db="EMBL/GenBank/DDBJ databases">
        <title>Massive genome expansion in bonnet fungi (Mycena s.s.) driven by repeated elements and novel gene families across ecological guilds.</title>
        <authorList>
            <consortium name="Lawrence Berkeley National Laboratory"/>
            <person name="Harder C.B."/>
            <person name="Miyauchi S."/>
            <person name="Viragh M."/>
            <person name="Kuo A."/>
            <person name="Thoen E."/>
            <person name="Andreopoulos B."/>
            <person name="Lu D."/>
            <person name="Skrede I."/>
            <person name="Drula E."/>
            <person name="Henrissat B."/>
            <person name="Morin E."/>
            <person name="Kohler A."/>
            <person name="Barry K."/>
            <person name="LaButti K."/>
            <person name="Morin E."/>
            <person name="Salamov A."/>
            <person name="Lipzen A."/>
            <person name="Mereny Z."/>
            <person name="Hegedus B."/>
            <person name="Baldrian P."/>
            <person name="Stursova M."/>
            <person name="Weitz H."/>
            <person name="Taylor A."/>
            <person name="Grigoriev I.V."/>
            <person name="Nagy L.G."/>
            <person name="Martin F."/>
            <person name="Kauserud H."/>
        </authorList>
    </citation>
    <scope>NUCLEOTIDE SEQUENCE</scope>
    <source>
        <strain evidence="2">CBHHK200</strain>
    </source>
</reference>
<evidence type="ECO:0000313" key="3">
    <source>
        <dbReference type="Proteomes" id="UP001218188"/>
    </source>
</evidence>
<dbReference type="EMBL" id="JARJCM010000269">
    <property type="protein sequence ID" value="KAJ7020256.1"/>
    <property type="molecule type" value="Genomic_DNA"/>
</dbReference>
<evidence type="ECO:0000256" key="1">
    <source>
        <dbReference type="SAM" id="MobiDB-lite"/>
    </source>
</evidence>
<organism evidence="2 3">
    <name type="scientific">Mycena alexandri</name>
    <dbReference type="NCBI Taxonomy" id="1745969"/>
    <lineage>
        <taxon>Eukaryota</taxon>
        <taxon>Fungi</taxon>
        <taxon>Dikarya</taxon>
        <taxon>Basidiomycota</taxon>
        <taxon>Agaricomycotina</taxon>
        <taxon>Agaricomycetes</taxon>
        <taxon>Agaricomycetidae</taxon>
        <taxon>Agaricales</taxon>
        <taxon>Marasmiineae</taxon>
        <taxon>Mycenaceae</taxon>
        <taxon>Mycena</taxon>
    </lineage>
</organism>
<dbReference type="Proteomes" id="UP001218188">
    <property type="component" value="Unassembled WGS sequence"/>
</dbReference>
<gene>
    <name evidence="2" type="ORF">C8F04DRAFT_1318620</name>
</gene>
<sequence>MGTRQVLCLRLCLCNRTYSENPRLFKKSNCVKRPLLHQAPPSKNPKGVLTQEREQVRTERGKPRLEKIESGMDINTEPSVEAEEILSDLGVPTCWSAYTWLFYSVTENESSWSPRYKVWFARLVFLILMLEQARYMDPAKKNCDTTTKVSTNYSPAGRSAHVTKGLNQFCQRISTRLVVSVLKISRAQPVPTTFKTARGIT</sequence>
<comment type="caution">
    <text evidence="2">The sequence shown here is derived from an EMBL/GenBank/DDBJ whole genome shotgun (WGS) entry which is preliminary data.</text>
</comment>
<name>A0AAD6WQT1_9AGAR</name>